<reference evidence="3" key="2">
    <citation type="submission" date="2025-09" db="UniProtKB">
        <authorList>
            <consortium name="Ensembl"/>
        </authorList>
    </citation>
    <scope>IDENTIFICATION</scope>
</reference>
<keyword evidence="2" id="KW-0472">Membrane</keyword>
<sequence length="98" mass="10840">MAKDWSLISSSMFFYLILFFLSICIHTHVEVALHPALLLHGMNGNKLSAQTPAHTPISELIPVRPGASQKQTGCLSRFPEGSEGQRRILGTRLPSRNL</sequence>
<keyword evidence="2" id="KW-0812">Transmembrane</keyword>
<dbReference type="Proteomes" id="UP000261480">
    <property type="component" value="Unplaced"/>
</dbReference>
<dbReference type="Ensembl" id="ENSPMET00000033709.1">
    <property type="protein sequence ID" value="ENSPMEP00000017225.1"/>
    <property type="gene ID" value="ENSPMEG00000020027.1"/>
</dbReference>
<reference evidence="3" key="1">
    <citation type="submission" date="2025-08" db="UniProtKB">
        <authorList>
            <consortium name="Ensembl"/>
        </authorList>
    </citation>
    <scope>IDENTIFICATION</scope>
</reference>
<evidence type="ECO:0000256" key="1">
    <source>
        <dbReference type="SAM" id="MobiDB-lite"/>
    </source>
</evidence>
<name>A0A3B3XQK0_9TELE</name>
<feature type="region of interest" description="Disordered" evidence="1">
    <location>
        <begin position="66"/>
        <end position="98"/>
    </location>
</feature>
<evidence type="ECO:0000256" key="2">
    <source>
        <dbReference type="SAM" id="Phobius"/>
    </source>
</evidence>
<protein>
    <submittedName>
        <fullName evidence="3">Uncharacterized protein</fullName>
    </submittedName>
</protein>
<keyword evidence="4" id="KW-1185">Reference proteome</keyword>
<accession>A0A3B3XQK0</accession>
<evidence type="ECO:0000313" key="3">
    <source>
        <dbReference type="Ensembl" id="ENSPMEP00000017225.1"/>
    </source>
</evidence>
<feature type="transmembrane region" description="Helical" evidence="2">
    <location>
        <begin position="12"/>
        <end position="33"/>
    </location>
</feature>
<proteinExistence type="predicted"/>
<evidence type="ECO:0000313" key="4">
    <source>
        <dbReference type="Proteomes" id="UP000261480"/>
    </source>
</evidence>
<dbReference type="AlphaFoldDB" id="A0A3B3XQK0"/>
<organism evidence="3 4">
    <name type="scientific">Poecilia mexicana</name>
    <dbReference type="NCBI Taxonomy" id="48701"/>
    <lineage>
        <taxon>Eukaryota</taxon>
        <taxon>Metazoa</taxon>
        <taxon>Chordata</taxon>
        <taxon>Craniata</taxon>
        <taxon>Vertebrata</taxon>
        <taxon>Euteleostomi</taxon>
        <taxon>Actinopterygii</taxon>
        <taxon>Neopterygii</taxon>
        <taxon>Teleostei</taxon>
        <taxon>Neoteleostei</taxon>
        <taxon>Acanthomorphata</taxon>
        <taxon>Ovalentaria</taxon>
        <taxon>Atherinomorphae</taxon>
        <taxon>Cyprinodontiformes</taxon>
        <taxon>Poeciliidae</taxon>
        <taxon>Poeciliinae</taxon>
        <taxon>Poecilia</taxon>
    </lineage>
</organism>
<keyword evidence="2" id="KW-1133">Transmembrane helix</keyword>